<dbReference type="WBParaSite" id="ASIM_0001559601-mRNA-1">
    <property type="protein sequence ID" value="ASIM_0001559601-mRNA-1"/>
    <property type="gene ID" value="ASIM_0001559601"/>
</dbReference>
<dbReference type="GO" id="GO:0016192">
    <property type="term" value="P:vesicle-mediated transport"/>
    <property type="evidence" value="ECO:0007669"/>
    <property type="project" value="TreeGrafter"/>
</dbReference>
<evidence type="ECO:0000313" key="3">
    <source>
        <dbReference type="Proteomes" id="UP000267096"/>
    </source>
</evidence>
<evidence type="ECO:0000256" key="1">
    <source>
        <dbReference type="SAM" id="MobiDB-lite"/>
    </source>
</evidence>
<reference evidence="2 3" key="2">
    <citation type="submission" date="2018-11" db="EMBL/GenBank/DDBJ databases">
        <authorList>
            <consortium name="Pathogen Informatics"/>
        </authorList>
    </citation>
    <scope>NUCLEOTIDE SEQUENCE [LARGE SCALE GENOMIC DNA]</scope>
</reference>
<proteinExistence type="predicted"/>
<feature type="region of interest" description="Disordered" evidence="1">
    <location>
        <begin position="290"/>
        <end position="326"/>
    </location>
</feature>
<dbReference type="InterPro" id="IPR039911">
    <property type="entry name" value="JIP3/JIP4"/>
</dbReference>
<dbReference type="PANTHER" id="PTHR13886">
    <property type="entry name" value="JNK/SAPK-ASSOCIATED PROTEIN"/>
    <property type="match status" value="1"/>
</dbReference>
<gene>
    <name evidence="2" type="ORF">ASIM_LOCUS15003</name>
</gene>
<dbReference type="PANTHER" id="PTHR13886:SF4">
    <property type="entry name" value="JNK-INTERACTING PROTEIN 3"/>
    <property type="match status" value="1"/>
</dbReference>
<dbReference type="GO" id="GO:0008432">
    <property type="term" value="F:JUN kinase binding"/>
    <property type="evidence" value="ECO:0007669"/>
    <property type="project" value="TreeGrafter"/>
</dbReference>
<dbReference type="AlphaFoldDB" id="A0A0M3K3Q5"/>
<dbReference type="Proteomes" id="UP000267096">
    <property type="component" value="Unassembled WGS sequence"/>
</dbReference>
<dbReference type="GO" id="GO:0005078">
    <property type="term" value="F:MAP-kinase scaffold activity"/>
    <property type="evidence" value="ECO:0007669"/>
    <property type="project" value="InterPro"/>
</dbReference>
<accession>A0A0M3K3Q5</accession>
<evidence type="ECO:0000313" key="2">
    <source>
        <dbReference type="EMBL" id="VDK53926.1"/>
    </source>
</evidence>
<dbReference type="OrthoDB" id="10256043at2759"/>
<evidence type="ECO:0000313" key="4">
    <source>
        <dbReference type="WBParaSite" id="ASIM_0001559601-mRNA-1"/>
    </source>
</evidence>
<reference evidence="4" key="1">
    <citation type="submission" date="2017-02" db="UniProtKB">
        <authorList>
            <consortium name="WormBaseParasite"/>
        </authorList>
    </citation>
    <scope>IDENTIFICATION</scope>
</reference>
<feature type="region of interest" description="Disordered" evidence="1">
    <location>
        <begin position="25"/>
        <end position="48"/>
    </location>
</feature>
<dbReference type="GO" id="GO:0030159">
    <property type="term" value="F:signaling receptor complex adaptor activity"/>
    <property type="evidence" value="ECO:0007669"/>
    <property type="project" value="TreeGrafter"/>
</dbReference>
<name>A0A0M3K3Q5_ANISI</name>
<dbReference type="GO" id="GO:0019894">
    <property type="term" value="F:kinesin binding"/>
    <property type="evidence" value="ECO:0007669"/>
    <property type="project" value="TreeGrafter"/>
</dbReference>
<protein>
    <submittedName>
        <fullName evidence="4">JNK-interacting protein (inferred by orthology to a C. elegans protein)</fullName>
    </submittedName>
</protein>
<keyword evidence="3" id="KW-1185">Reference proteome</keyword>
<dbReference type="EMBL" id="UYRR01032049">
    <property type="protein sequence ID" value="VDK53926.1"/>
    <property type="molecule type" value="Genomic_DNA"/>
</dbReference>
<organism evidence="4">
    <name type="scientific">Anisakis simplex</name>
    <name type="common">Herring worm</name>
    <dbReference type="NCBI Taxonomy" id="6269"/>
    <lineage>
        <taxon>Eukaryota</taxon>
        <taxon>Metazoa</taxon>
        <taxon>Ecdysozoa</taxon>
        <taxon>Nematoda</taxon>
        <taxon>Chromadorea</taxon>
        <taxon>Rhabditida</taxon>
        <taxon>Spirurina</taxon>
        <taxon>Ascaridomorpha</taxon>
        <taxon>Ascaridoidea</taxon>
        <taxon>Anisakidae</taxon>
        <taxon>Anisakis</taxon>
        <taxon>Anisakis simplex complex</taxon>
    </lineage>
</organism>
<sequence length="421" mass="46815">MNAMHSSKKAGGIWDFFSGLFSHETPQQTHRRHRRSAGGGSDPLSRRKPVKSVDFMDADYASERRAAERRQQYKIVREHMMKEDDGRLHAYGWSLPATMDESSDNTSIPVPVFCRPLIDMEPSLKVWCACGVMLRGGRAKDGAYIVGDSVIYSGSNSPNETTPPIDKSVDRLDFELRVALRETREMEMLPWESSSLLWVCSSNNGRSHVAIVDANNPNSVIEAFPVCSAHLLCVSSVPGVRESDYPPDDSDWKSFVRGGGYVKDLPADITESEEFGAVQWIELRKLDSDEDPTPTYCGPGQKPSPTRSRDFSLCESTPVASTSDPAEQGLNAVSEIVHEIIDFTPEPKTITNGELVKGYILLEKYHQHINSTKRISTATISEFKENQGAVPSHIKEALKKYDGLTENMTALPTIWMGSQNE</sequence>
<feature type="compositionally biased region" description="Polar residues" evidence="1">
    <location>
        <begin position="314"/>
        <end position="325"/>
    </location>
</feature>
<dbReference type="GO" id="GO:0005737">
    <property type="term" value="C:cytoplasm"/>
    <property type="evidence" value="ECO:0007669"/>
    <property type="project" value="TreeGrafter"/>
</dbReference>